<evidence type="ECO:0000256" key="8">
    <source>
        <dbReference type="ARBA" id="ARBA00048668"/>
    </source>
</evidence>
<dbReference type="PANTHER" id="PTHR11098">
    <property type="entry name" value="NICOTINATE PHOSPHORIBOSYLTRANSFERASE"/>
    <property type="match status" value="1"/>
</dbReference>
<keyword evidence="5 9" id="KW-0436">Ligase</keyword>
<dbReference type="Gene3D" id="3.20.20.70">
    <property type="entry name" value="Aldolase class I"/>
    <property type="match status" value="1"/>
</dbReference>
<dbReference type="STRING" id="1155689.SAMN05444278_10342"/>
<dbReference type="AlphaFoldDB" id="A0A1M4UPE4"/>
<dbReference type="InterPro" id="IPR036068">
    <property type="entry name" value="Nicotinate_pribotase-like_C"/>
</dbReference>
<evidence type="ECO:0000256" key="4">
    <source>
        <dbReference type="ARBA" id="ARBA00022553"/>
    </source>
</evidence>
<dbReference type="InterPro" id="IPR007229">
    <property type="entry name" value="Nic_PRibTrfase-Fam"/>
</dbReference>
<dbReference type="NCBIfam" id="TIGR01513">
    <property type="entry name" value="NAPRTase_put"/>
    <property type="match status" value="1"/>
</dbReference>
<dbReference type="CDD" id="cd01570">
    <property type="entry name" value="NAPRTase_A"/>
    <property type="match status" value="1"/>
</dbReference>
<accession>A0A1M4UPE4</accession>
<protein>
    <recommendedName>
        <fullName evidence="3 9">Nicotinate phosphoribosyltransferase</fullName>
        <ecNumber evidence="3 9">6.3.4.21</ecNumber>
    </recommendedName>
</protein>
<dbReference type="FunFam" id="3.20.20.70:FF:000076">
    <property type="entry name" value="Nicotinate phosphoribosyltransferase"/>
    <property type="match status" value="1"/>
</dbReference>
<keyword evidence="7 9" id="KW-0808">Transferase</keyword>
<gene>
    <name evidence="12" type="ORF">SAMN05444278_10342</name>
</gene>
<dbReference type="NCBIfam" id="NF009131">
    <property type="entry name" value="PRK12484.1"/>
    <property type="match status" value="1"/>
</dbReference>
<dbReference type="Gene3D" id="3.20.140.10">
    <property type="entry name" value="nicotinate phosphoribosyltransferase"/>
    <property type="match status" value="1"/>
</dbReference>
<organism evidence="12 13">
    <name type="scientific">Psychroflexus salarius</name>
    <dbReference type="NCBI Taxonomy" id="1155689"/>
    <lineage>
        <taxon>Bacteria</taxon>
        <taxon>Pseudomonadati</taxon>
        <taxon>Bacteroidota</taxon>
        <taxon>Flavobacteriia</taxon>
        <taxon>Flavobacteriales</taxon>
        <taxon>Flavobacteriaceae</taxon>
        <taxon>Psychroflexus</taxon>
    </lineage>
</organism>
<feature type="domain" description="Nicotinate phosphoribosyltransferase N-terminal" evidence="10">
    <location>
        <begin position="9"/>
        <end position="129"/>
    </location>
</feature>
<keyword evidence="13" id="KW-1185">Reference proteome</keyword>
<dbReference type="GO" id="GO:0004516">
    <property type="term" value="F:nicotinate phosphoribosyltransferase activity"/>
    <property type="evidence" value="ECO:0007669"/>
    <property type="project" value="UniProtKB-UniRule"/>
</dbReference>
<evidence type="ECO:0000256" key="7">
    <source>
        <dbReference type="ARBA" id="ARBA00022679"/>
    </source>
</evidence>
<dbReference type="InterPro" id="IPR013785">
    <property type="entry name" value="Aldolase_TIM"/>
</dbReference>
<dbReference type="Pfam" id="PF17767">
    <property type="entry name" value="NAPRTase_N"/>
    <property type="match status" value="1"/>
</dbReference>
<dbReference type="SUPFAM" id="SSF51690">
    <property type="entry name" value="Nicotinate/Quinolinate PRTase C-terminal domain-like"/>
    <property type="match status" value="1"/>
</dbReference>
<evidence type="ECO:0000256" key="3">
    <source>
        <dbReference type="ARBA" id="ARBA00013236"/>
    </source>
</evidence>
<dbReference type="PIRSF" id="PIRSF000484">
    <property type="entry name" value="NAPRT"/>
    <property type="match status" value="1"/>
</dbReference>
<comment type="PTM">
    <text evidence="9">Transiently phosphorylated on a His residue during the reaction cycle. Phosphorylation strongly increases the affinity for substrates and increases the rate of nicotinate D-ribonucleotide production. Dephosphorylation regenerates the low-affinity form of the enzyme, leading to product release.</text>
</comment>
<comment type="catalytic activity">
    <reaction evidence="8 9">
        <text>5-phospho-alpha-D-ribose 1-diphosphate + nicotinate + ATP + H2O = nicotinate beta-D-ribonucleotide + ADP + phosphate + diphosphate</text>
        <dbReference type="Rhea" id="RHEA:36163"/>
        <dbReference type="ChEBI" id="CHEBI:15377"/>
        <dbReference type="ChEBI" id="CHEBI:30616"/>
        <dbReference type="ChEBI" id="CHEBI:32544"/>
        <dbReference type="ChEBI" id="CHEBI:33019"/>
        <dbReference type="ChEBI" id="CHEBI:43474"/>
        <dbReference type="ChEBI" id="CHEBI:57502"/>
        <dbReference type="ChEBI" id="CHEBI:58017"/>
        <dbReference type="ChEBI" id="CHEBI:456216"/>
        <dbReference type="EC" id="6.3.4.21"/>
    </reaction>
</comment>
<dbReference type="GO" id="GO:0005829">
    <property type="term" value="C:cytosol"/>
    <property type="evidence" value="ECO:0007669"/>
    <property type="project" value="TreeGrafter"/>
</dbReference>
<dbReference type="UniPathway" id="UPA00253">
    <property type="reaction ID" value="UER00457"/>
</dbReference>
<dbReference type="Pfam" id="PF17956">
    <property type="entry name" value="NAPRTase_C"/>
    <property type="match status" value="1"/>
</dbReference>
<reference evidence="12 13" key="1">
    <citation type="submission" date="2016-11" db="EMBL/GenBank/DDBJ databases">
        <authorList>
            <person name="Jaros S."/>
            <person name="Januszkiewicz K."/>
            <person name="Wedrychowicz H."/>
        </authorList>
    </citation>
    <scope>NUCLEOTIDE SEQUENCE [LARGE SCALE GENOMIC DNA]</scope>
    <source>
        <strain evidence="12 13">DSM 25661</strain>
    </source>
</reference>
<proteinExistence type="inferred from homology"/>
<dbReference type="InterPro" id="IPR041619">
    <property type="entry name" value="NAPRTase_C"/>
</dbReference>
<sequence>MLQISGTYTDLYQLTMAQVHYLNHNNQTAVFDYFFRKLPFKNGYVIFSGLESLLEALEQFQFTTQDLDYLQQQGFDSSFINYLKDFKFKGAIYSVQEGELVFPTQPVLQVKASLIEAQLIETILLNYLNFQTLIATKASRIRQVAPQSTLIDFGMRRAQAMGAYFASRAAFIGGFDTTSNVKAAADFKIPVTGTMAHAFVQSYDSELEAFQSYAQAHPQNCILLIDTYNCLKSGLPNAIKVAKSLQQQGEQLKGIRIDSGDLAYLSQQCRQQLDAEGLTEVKIAVSNQLDEYVIKSLQEQNAPIDVYGVGTNLVIGHPDAALDGVYKLAYANQKPRLKLSENIAKSTLPHQKQVYRLRDQNQQLIGANIIAKAEEQPDFNQMHHPFDLTKTMPLDQLKFEALLQPVMLNGKRQQAPTPLVDIKRFAEQQLAELPAEYKRFTNPHLYKVGLSTALLEAREKLRTTYKS</sequence>
<comment type="similarity">
    <text evidence="2 9">Belongs to the NAPRTase family.</text>
</comment>
<evidence type="ECO:0000256" key="5">
    <source>
        <dbReference type="ARBA" id="ARBA00022598"/>
    </source>
</evidence>
<keyword evidence="4" id="KW-0597">Phosphoprotein</keyword>
<feature type="domain" description="Nicotinate phosphoribosyltransferase C-terminal" evidence="11">
    <location>
        <begin position="351"/>
        <end position="456"/>
    </location>
</feature>
<dbReference type="SUPFAM" id="SSF54675">
    <property type="entry name" value="Nicotinate/Quinolinate PRTase N-terminal domain-like"/>
    <property type="match status" value="1"/>
</dbReference>
<dbReference type="EC" id="6.3.4.21" evidence="3 9"/>
<evidence type="ECO:0000259" key="11">
    <source>
        <dbReference type="Pfam" id="PF17956"/>
    </source>
</evidence>
<dbReference type="GO" id="GO:0034355">
    <property type="term" value="P:NAD+ biosynthetic process via the salvage pathway"/>
    <property type="evidence" value="ECO:0007669"/>
    <property type="project" value="UniProtKB-ARBA"/>
</dbReference>
<dbReference type="Proteomes" id="UP000184462">
    <property type="component" value="Unassembled WGS sequence"/>
</dbReference>
<dbReference type="RefSeq" id="WP_073192497.1">
    <property type="nucleotide sequence ID" value="NZ_FQTW01000003.1"/>
</dbReference>
<dbReference type="InterPro" id="IPR040727">
    <property type="entry name" value="NAPRTase_N"/>
</dbReference>
<evidence type="ECO:0000259" key="10">
    <source>
        <dbReference type="Pfam" id="PF17767"/>
    </source>
</evidence>
<dbReference type="GO" id="GO:0047280">
    <property type="term" value="F:nicotinamide phosphoribosyltransferase activity"/>
    <property type="evidence" value="ECO:0007669"/>
    <property type="project" value="UniProtKB-ARBA"/>
</dbReference>
<comment type="function">
    <text evidence="9">Catalyzes the first step in the biosynthesis of NAD from nicotinic acid, the ATP-dependent synthesis of beta-nicotinate D-ribonucleotide from nicotinate and 5-phospho-D-ribose 1-phosphate.</text>
</comment>
<evidence type="ECO:0000256" key="1">
    <source>
        <dbReference type="ARBA" id="ARBA00004952"/>
    </source>
</evidence>
<dbReference type="InterPro" id="IPR006405">
    <property type="entry name" value="Nic_PRibTrfase_pncB"/>
</dbReference>
<comment type="pathway">
    <text evidence="1 9">Cofactor biosynthesis; NAD(+) biosynthesis; nicotinate D-ribonucleotide from nicotinate: step 1/1.</text>
</comment>
<evidence type="ECO:0000256" key="6">
    <source>
        <dbReference type="ARBA" id="ARBA00022642"/>
    </source>
</evidence>
<evidence type="ECO:0000256" key="2">
    <source>
        <dbReference type="ARBA" id="ARBA00010897"/>
    </source>
</evidence>
<dbReference type="PANTHER" id="PTHR11098:SF1">
    <property type="entry name" value="NICOTINATE PHOSPHORIBOSYLTRANSFERASE"/>
    <property type="match status" value="1"/>
</dbReference>
<dbReference type="OrthoDB" id="9770610at2"/>
<keyword evidence="12" id="KW-0328">Glycosyltransferase</keyword>
<dbReference type="EMBL" id="FQTW01000003">
    <property type="protein sequence ID" value="SHE58631.1"/>
    <property type="molecule type" value="Genomic_DNA"/>
</dbReference>
<evidence type="ECO:0000313" key="13">
    <source>
        <dbReference type="Proteomes" id="UP000184462"/>
    </source>
</evidence>
<dbReference type="NCBIfam" id="NF006695">
    <property type="entry name" value="PRK09243.1-2"/>
    <property type="match status" value="1"/>
</dbReference>
<evidence type="ECO:0000313" key="12">
    <source>
        <dbReference type="EMBL" id="SHE58631.1"/>
    </source>
</evidence>
<name>A0A1M4UPE4_9FLAO</name>
<keyword evidence="6 9" id="KW-0662">Pyridine nucleotide biosynthesis</keyword>
<evidence type="ECO:0000256" key="9">
    <source>
        <dbReference type="RuleBase" id="RU365100"/>
    </source>
</evidence>